<dbReference type="InterPro" id="IPR006143">
    <property type="entry name" value="RND_pump_MFP"/>
</dbReference>
<feature type="domain" description="Multidrug resistance protein MdtA-like C-terminal permuted SH3" evidence="6">
    <location>
        <begin position="284"/>
        <end position="345"/>
    </location>
</feature>
<keyword evidence="4" id="KW-0732">Signal</keyword>
<dbReference type="PANTHER" id="PTHR30469:SF15">
    <property type="entry name" value="HLYD FAMILY OF SECRETION PROTEINS"/>
    <property type="match status" value="1"/>
</dbReference>
<keyword evidence="2" id="KW-0175">Coiled coil</keyword>
<dbReference type="EMBL" id="RCCI01000004">
    <property type="protein sequence ID" value="RLJ67940.1"/>
    <property type="molecule type" value="Genomic_DNA"/>
</dbReference>
<name>A0A497XKN1_9PROT</name>
<dbReference type="Pfam" id="PF25973">
    <property type="entry name" value="BSH_CzcB"/>
    <property type="match status" value="1"/>
</dbReference>
<dbReference type="GO" id="GO:0015562">
    <property type="term" value="F:efflux transmembrane transporter activity"/>
    <property type="evidence" value="ECO:0007669"/>
    <property type="project" value="TreeGrafter"/>
</dbReference>
<feature type="compositionally biased region" description="Low complexity" evidence="3">
    <location>
        <begin position="368"/>
        <end position="383"/>
    </location>
</feature>
<dbReference type="InterPro" id="IPR058647">
    <property type="entry name" value="BSH_CzcB-like"/>
</dbReference>
<dbReference type="PROSITE" id="PS51257">
    <property type="entry name" value="PROKAR_LIPOPROTEIN"/>
    <property type="match status" value="1"/>
</dbReference>
<dbReference type="NCBIfam" id="TIGR01730">
    <property type="entry name" value="RND_mfp"/>
    <property type="match status" value="1"/>
</dbReference>
<evidence type="ECO:0000313" key="9">
    <source>
        <dbReference type="Proteomes" id="UP000268908"/>
    </source>
</evidence>
<dbReference type="Gene3D" id="2.40.420.20">
    <property type="match status" value="1"/>
</dbReference>
<organism evidence="8 9">
    <name type="scientific">Sulfurisoma sediminicola</name>
    <dbReference type="NCBI Taxonomy" id="1381557"/>
    <lineage>
        <taxon>Bacteria</taxon>
        <taxon>Pseudomonadati</taxon>
        <taxon>Pseudomonadota</taxon>
        <taxon>Betaproteobacteria</taxon>
        <taxon>Nitrosomonadales</taxon>
        <taxon>Sterolibacteriaceae</taxon>
        <taxon>Sulfurisoma</taxon>
    </lineage>
</organism>
<feature type="chain" id="PRO_5019827122" evidence="4">
    <location>
        <begin position="23"/>
        <end position="383"/>
    </location>
</feature>
<dbReference type="Pfam" id="PF25967">
    <property type="entry name" value="RND-MFP_C"/>
    <property type="match status" value="1"/>
</dbReference>
<protein>
    <submittedName>
        <fullName evidence="8">RND family efflux transporter MFP subunit</fullName>
    </submittedName>
</protein>
<dbReference type="PANTHER" id="PTHR30469">
    <property type="entry name" value="MULTIDRUG RESISTANCE PROTEIN MDTA"/>
    <property type="match status" value="1"/>
</dbReference>
<comment type="similarity">
    <text evidence="1">Belongs to the membrane fusion protein (MFP) (TC 8.A.1) family.</text>
</comment>
<feature type="signal peptide" evidence="4">
    <location>
        <begin position="1"/>
        <end position="22"/>
    </location>
</feature>
<evidence type="ECO:0000256" key="3">
    <source>
        <dbReference type="SAM" id="MobiDB-lite"/>
    </source>
</evidence>
<evidence type="ECO:0000259" key="5">
    <source>
        <dbReference type="Pfam" id="PF25954"/>
    </source>
</evidence>
<dbReference type="InterPro" id="IPR058627">
    <property type="entry name" value="MdtA-like_C"/>
</dbReference>
<dbReference type="RefSeq" id="WP_121239884.1">
    <property type="nucleotide sequence ID" value="NZ_BHVV01000001.1"/>
</dbReference>
<gene>
    <name evidence="8" type="ORF">DFR35_0494</name>
</gene>
<evidence type="ECO:0000256" key="2">
    <source>
        <dbReference type="SAM" id="Coils"/>
    </source>
</evidence>
<dbReference type="Gene3D" id="2.40.50.100">
    <property type="match status" value="1"/>
</dbReference>
<dbReference type="InterPro" id="IPR058792">
    <property type="entry name" value="Beta-barrel_RND_2"/>
</dbReference>
<dbReference type="Pfam" id="PF25954">
    <property type="entry name" value="Beta-barrel_RND_2"/>
    <property type="match status" value="1"/>
</dbReference>
<evidence type="ECO:0000259" key="7">
    <source>
        <dbReference type="Pfam" id="PF25973"/>
    </source>
</evidence>
<proteinExistence type="inferred from homology"/>
<dbReference type="Proteomes" id="UP000268908">
    <property type="component" value="Unassembled WGS sequence"/>
</dbReference>
<keyword evidence="9" id="KW-1185">Reference proteome</keyword>
<dbReference type="Gene3D" id="1.10.287.470">
    <property type="entry name" value="Helix hairpin bin"/>
    <property type="match status" value="1"/>
</dbReference>
<feature type="region of interest" description="Disordered" evidence="3">
    <location>
        <begin position="360"/>
        <end position="383"/>
    </location>
</feature>
<feature type="domain" description="CusB-like beta-barrel" evidence="5">
    <location>
        <begin position="210"/>
        <end position="276"/>
    </location>
</feature>
<dbReference type="Gene3D" id="2.40.30.170">
    <property type="match status" value="1"/>
</dbReference>
<comment type="caution">
    <text evidence="8">The sequence shown here is derived from an EMBL/GenBank/DDBJ whole genome shotgun (WGS) entry which is preliminary data.</text>
</comment>
<dbReference type="SUPFAM" id="SSF111369">
    <property type="entry name" value="HlyD-like secretion proteins"/>
    <property type="match status" value="1"/>
</dbReference>
<evidence type="ECO:0000313" key="8">
    <source>
        <dbReference type="EMBL" id="RLJ67940.1"/>
    </source>
</evidence>
<accession>A0A497XKN1</accession>
<evidence type="ECO:0000256" key="4">
    <source>
        <dbReference type="SAM" id="SignalP"/>
    </source>
</evidence>
<reference evidence="8 9" key="1">
    <citation type="submission" date="2018-10" db="EMBL/GenBank/DDBJ databases">
        <title>Genomic Encyclopedia of Type Strains, Phase IV (KMG-IV): sequencing the most valuable type-strain genomes for metagenomic binning, comparative biology and taxonomic classification.</title>
        <authorList>
            <person name="Goeker M."/>
        </authorList>
    </citation>
    <scope>NUCLEOTIDE SEQUENCE [LARGE SCALE GENOMIC DNA]</scope>
    <source>
        <strain evidence="8 9">DSM 26916</strain>
    </source>
</reference>
<sequence>MFRILSLALCSALLLSACSKQVEEKKSGPPPTLITVTQVKSGAFEVTEDTLGTLEAVNDPKIAAEVAGRVARLLAFAGKPVKQGEALAVIDATDLMLASQSEQAEVKRLEALLAQQDRLVERQQNLAGKGFISQNAADDTGAQRTAIAEQLSAARARAGIGKRSVNKTTVVAPQDGVIENQLIAAGDYVKVGDPLFQFVSNQRLRAHLPFPESAAPRLSRGQAVRLTSPLAPGKVFAAKIADIRPSIAESSRALDVIVELENDGTLKSGGTINASVQIAAKEAALVVPEQSVVLRPVGKVVYAVVEEDGKKKVQQRTVQAGAKKGGMIEILGGLKEGETVAVDGAGFLTNGAAIAVKEPQKVGAGGTAKMPDAPKPDAASGAK</sequence>
<dbReference type="GO" id="GO:1990281">
    <property type="term" value="C:efflux pump complex"/>
    <property type="evidence" value="ECO:0007669"/>
    <property type="project" value="TreeGrafter"/>
</dbReference>
<feature type="coiled-coil region" evidence="2">
    <location>
        <begin position="99"/>
        <end position="126"/>
    </location>
</feature>
<evidence type="ECO:0000259" key="6">
    <source>
        <dbReference type="Pfam" id="PF25967"/>
    </source>
</evidence>
<dbReference type="AlphaFoldDB" id="A0A497XKN1"/>
<evidence type="ECO:0000256" key="1">
    <source>
        <dbReference type="ARBA" id="ARBA00009477"/>
    </source>
</evidence>
<feature type="domain" description="CzcB-like barrel-sandwich hybrid" evidence="7">
    <location>
        <begin position="61"/>
        <end position="197"/>
    </location>
</feature>